<reference evidence="1 2" key="1">
    <citation type="submission" date="2023-04" db="EMBL/GenBank/DDBJ databases">
        <title>A long-awaited taxogenomic arrangement of the family Halomonadaceae.</title>
        <authorList>
            <person name="De La Haba R."/>
            <person name="Chuvochina M."/>
            <person name="Wittouck S."/>
            <person name="Arahal D.R."/>
            <person name="Sanchez-Porro C."/>
            <person name="Hugenholtz P."/>
            <person name="Ventosa A."/>
        </authorList>
    </citation>
    <scope>NUCLEOTIDE SEQUENCE [LARGE SCALE GENOMIC DNA]</scope>
    <source>
        <strain evidence="1 2">DSM 22428</strain>
    </source>
</reference>
<dbReference type="EMBL" id="JARWAO010000002">
    <property type="protein sequence ID" value="MDR5895337.1"/>
    <property type="molecule type" value="Genomic_DNA"/>
</dbReference>
<sequence length="197" mass="22414">MQRQRFNRLLVATHRMGWDWWTVTSAHEGPVRVGRKNDLEKGTASVLANIDVRNSQILLKLNKRVAGADDGWQVLDEALIARFERAEFAAAFREEQQVGRAGRWPKAYDRKEPSMSDRPVPLNQILFGPPGTGKTHTTIEAALYILDADYFETHRNDRAALKARFDTLTERGQVACVTFHQSVSYSRPAGKIRSDHR</sequence>
<comment type="caution">
    <text evidence="1">The sequence shown here is derived from an EMBL/GenBank/DDBJ whole genome shotgun (WGS) entry which is preliminary data.</text>
</comment>
<keyword evidence="2" id="KW-1185">Reference proteome</keyword>
<evidence type="ECO:0000313" key="2">
    <source>
        <dbReference type="Proteomes" id="UP001269375"/>
    </source>
</evidence>
<dbReference type="PANTHER" id="PTHR37291:SF1">
    <property type="entry name" value="TYPE IV METHYL-DIRECTED RESTRICTION ENZYME ECOKMCRB SUBUNIT"/>
    <property type="match status" value="1"/>
</dbReference>
<dbReference type="RefSeq" id="WP_251590932.1">
    <property type="nucleotide sequence ID" value="NZ_JAMLJI010000001.1"/>
</dbReference>
<gene>
    <name evidence="1" type="ORF">QC825_04495</name>
</gene>
<dbReference type="PANTHER" id="PTHR37291">
    <property type="entry name" value="5-METHYLCYTOSINE-SPECIFIC RESTRICTION ENZYME B"/>
    <property type="match status" value="1"/>
</dbReference>
<organism evidence="1 2">
    <name type="scientific">Larsenimonas suaedae</name>
    <dbReference type="NCBI Taxonomy" id="1851019"/>
    <lineage>
        <taxon>Bacteria</taxon>
        <taxon>Pseudomonadati</taxon>
        <taxon>Pseudomonadota</taxon>
        <taxon>Gammaproteobacteria</taxon>
        <taxon>Oceanospirillales</taxon>
        <taxon>Halomonadaceae</taxon>
        <taxon>Larsenimonas</taxon>
    </lineage>
</organism>
<accession>A0ABU1GUS3</accession>
<dbReference type="Gene3D" id="3.40.50.300">
    <property type="entry name" value="P-loop containing nucleotide triphosphate hydrolases"/>
    <property type="match status" value="1"/>
</dbReference>
<proteinExistence type="predicted"/>
<dbReference type="Proteomes" id="UP001269375">
    <property type="component" value="Unassembled WGS sequence"/>
</dbReference>
<protein>
    <submittedName>
        <fullName evidence="1">Uncharacterized protein</fullName>
    </submittedName>
</protein>
<dbReference type="SUPFAM" id="SSF52540">
    <property type="entry name" value="P-loop containing nucleoside triphosphate hydrolases"/>
    <property type="match status" value="1"/>
</dbReference>
<evidence type="ECO:0000313" key="1">
    <source>
        <dbReference type="EMBL" id="MDR5895337.1"/>
    </source>
</evidence>
<dbReference type="InterPro" id="IPR027417">
    <property type="entry name" value="P-loop_NTPase"/>
</dbReference>
<name>A0ABU1GUS3_9GAMM</name>
<dbReference type="InterPro" id="IPR052934">
    <property type="entry name" value="Methyl-DNA_Rec/Restrict_Enz"/>
</dbReference>